<dbReference type="InterPro" id="IPR013744">
    <property type="entry name" value="SidJ"/>
</dbReference>
<name>A0A2K0TKE6_TRIHA</name>
<evidence type="ECO:0000313" key="2">
    <source>
        <dbReference type="Proteomes" id="UP000236290"/>
    </source>
</evidence>
<sequence>MNANVPFSVTVHPYRPGYAAYETGSIGRKNAIVFIGGLGDGPHSVQYLRTVAKYLEDAKDLSYSLFEFRLRSSFSGFGTSSLADDVADITTLVKYLRSIGKDKVVLFGHSTGCQDCAEYTNYAKHGSSPVDGFILQAPISDREAFKLEFPDTDKSVQIVEQMIAEGKADHIAPKEVIPPSLGVAVSAYRLRSLLAKGGDEDYFSSDLDNATVNKIWSRFDKPVLVLHSANDENVPRHVDQKRLNKLYQEAGAQVSSLSDLIPNTGHTVRRDSAREWLGEKIVEFLFVCLFYY</sequence>
<protein>
    <recommendedName>
        <fullName evidence="3">Dolichol-phosphate mannosyltransferase</fullName>
    </recommendedName>
</protein>
<comment type="caution">
    <text evidence="1">The sequence shown here is derived from an EMBL/GenBank/DDBJ whole genome shotgun (WGS) entry which is preliminary data.</text>
</comment>
<dbReference type="OrthoDB" id="10034502at2759"/>
<organism evidence="1 2">
    <name type="scientific">Trichoderma harzianum</name>
    <name type="common">Hypocrea lixii</name>
    <dbReference type="NCBI Taxonomy" id="5544"/>
    <lineage>
        <taxon>Eukaryota</taxon>
        <taxon>Fungi</taxon>
        <taxon>Dikarya</taxon>
        <taxon>Ascomycota</taxon>
        <taxon>Pezizomycotina</taxon>
        <taxon>Sordariomycetes</taxon>
        <taxon>Hypocreomycetidae</taxon>
        <taxon>Hypocreales</taxon>
        <taxon>Hypocreaceae</taxon>
        <taxon>Trichoderma</taxon>
    </lineage>
</organism>
<dbReference type="Pfam" id="PF08538">
    <property type="entry name" value="DUF1749"/>
    <property type="match status" value="1"/>
</dbReference>
<dbReference type="SUPFAM" id="SSF53474">
    <property type="entry name" value="alpha/beta-Hydrolases"/>
    <property type="match status" value="1"/>
</dbReference>
<dbReference type="Gene3D" id="3.40.50.1820">
    <property type="entry name" value="alpha/beta hydrolase"/>
    <property type="match status" value="1"/>
</dbReference>
<dbReference type="EMBL" id="MTYI01000276">
    <property type="protein sequence ID" value="PNP46004.1"/>
    <property type="molecule type" value="Genomic_DNA"/>
</dbReference>
<gene>
    <name evidence="1" type="ORF">THARTR1_10822</name>
</gene>
<dbReference type="Proteomes" id="UP000236290">
    <property type="component" value="Unassembled WGS sequence"/>
</dbReference>
<evidence type="ECO:0008006" key="3">
    <source>
        <dbReference type="Google" id="ProtNLM"/>
    </source>
</evidence>
<dbReference type="InterPro" id="IPR029058">
    <property type="entry name" value="AB_hydrolase_fold"/>
</dbReference>
<dbReference type="AlphaFoldDB" id="A0A2K0TKE6"/>
<reference evidence="1 2" key="1">
    <citation type="submission" date="2017-02" db="EMBL/GenBank/DDBJ databases">
        <title>Genomes of Trichoderma spp. with biocontrol activity.</title>
        <authorList>
            <person name="Gardiner D."/>
            <person name="Kazan K."/>
            <person name="Vos C."/>
            <person name="Harvey P."/>
        </authorList>
    </citation>
    <scope>NUCLEOTIDE SEQUENCE [LARGE SCALE GENOMIC DNA]</scope>
    <source>
        <strain evidence="1 2">Tr1</strain>
    </source>
</reference>
<proteinExistence type="predicted"/>
<evidence type="ECO:0000313" key="1">
    <source>
        <dbReference type="EMBL" id="PNP46004.1"/>
    </source>
</evidence>
<dbReference type="PANTHER" id="PTHR31591">
    <property type="entry name" value="UPF0613 PROTEIN PB24D3.06C"/>
    <property type="match status" value="1"/>
</dbReference>
<dbReference type="PANTHER" id="PTHR31591:SF7">
    <property type="entry name" value="DUF1749-DOMAIN-CONTAINING PROTEIN"/>
    <property type="match status" value="1"/>
</dbReference>
<accession>A0A2K0TKE6</accession>